<name>A0ABY0V7Q7_9ACTO</name>
<proteinExistence type="predicted"/>
<dbReference type="EMBL" id="LT629792">
    <property type="protein sequence ID" value="SDT95586.1"/>
    <property type="molecule type" value="Genomic_DNA"/>
</dbReference>
<reference evidence="1 2" key="1">
    <citation type="submission" date="2016-10" db="EMBL/GenBank/DDBJ databases">
        <authorList>
            <person name="Varghese N."/>
            <person name="Submissions S."/>
        </authorList>
    </citation>
    <scope>NUCLEOTIDE SEQUENCE [LARGE SCALE GENOMIC DNA]</scope>
    <source>
        <strain evidence="1 2">DSM 9169</strain>
    </source>
</reference>
<dbReference type="RefSeq" id="WP_070727304.1">
    <property type="nucleotide sequence ID" value="NZ_LT629792.1"/>
</dbReference>
<protein>
    <recommendedName>
        <fullName evidence="3">Acetone carboxylase</fullName>
    </recommendedName>
</protein>
<evidence type="ECO:0008006" key="3">
    <source>
        <dbReference type="Google" id="ProtNLM"/>
    </source>
</evidence>
<organism evidence="1 2">
    <name type="scientific">Schaalia radingae</name>
    <dbReference type="NCBI Taxonomy" id="131110"/>
    <lineage>
        <taxon>Bacteria</taxon>
        <taxon>Bacillati</taxon>
        <taxon>Actinomycetota</taxon>
        <taxon>Actinomycetes</taxon>
        <taxon>Actinomycetales</taxon>
        <taxon>Actinomycetaceae</taxon>
        <taxon>Schaalia</taxon>
    </lineage>
</organism>
<keyword evidence="2" id="KW-1185">Reference proteome</keyword>
<sequence length="71" mass="7898">MALAPGPEDLACSARGCSRTAEVAIIWSNPAIHTGRSKTWLACRDHRDSLQQYLAYRDFPIRVVPINEVDS</sequence>
<evidence type="ECO:0000313" key="2">
    <source>
        <dbReference type="Proteomes" id="UP000198976"/>
    </source>
</evidence>
<accession>A0ABY0V7Q7</accession>
<gene>
    <name evidence="1" type="ORF">SAMN04489714_1206</name>
</gene>
<evidence type="ECO:0000313" key="1">
    <source>
        <dbReference type="EMBL" id="SDT95586.1"/>
    </source>
</evidence>
<dbReference type="Proteomes" id="UP000198976">
    <property type="component" value="Chromosome I"/>
</dbReference>